<sequence>MAIHPTSTSSREPLCRSPGFQSSPRQRDESLTPSTRKQHADRKLQEIANQLDKMMHNPSKKVAMDHFPGLEIEKPNVAKPKTCFRPSSLDHYAETHVYDGTVFIGPGAQAPANLQVQWSHENIGFKGFNLVIAYGSQESMPKDLKRYMLDQKPTQRKGPFTIPLTSKVAGSPSITTPEKPKANRLRLRNLITWQFGNDEDADDGNVLNAFGDLPSAPAEEVSLSFDTELPAFAPGESGAQSDMFDAPAFDGQGSTRGASEFRPHLRAESAHGHGSDASYGHPPRANLPRLDTGFSTPSKTRQPFLKNFADSHALIGSALGMDAEEQNSANQAPKMSKTQCISSATIRQSAKMTIHPTHPSCVPTVRPLEVKSVHLNYSAIQVAEDLLEKIWAAWIVRVLECK</sequence>
<reference evidence="2" key="1">
    <citation type="journal article" date="2022" name="bioRxiv">
        <title>Deciphering the potential niche of two novel black yeast fungi from a biological soil crust based on their genomes, phenotypes, and melanin regulation.</title>
        <authorList>
            <consortium name="DOE Joint Genome Institute"/>
            <person name="Carr E.C."/>
            <person name="Barton Q."/>
            <person name="Grambo S."/>
            <person name="Sullivan M."/>
            <person name="Renfro C.M."/>
            <person name="Kuo A."/>
            <person name="Pangilinan J."/>
            <person name="Lipzen A."/>
            <person name="Keymanesh K."/>
            <person name="Savage E."/>
            <person name="Barry K."/>
            <person name="Grigoriev I.V."/>
            <person name="Riekhof W.R."/>
            <person name="Harris S.S."/>
        </authorList>
    </citation>
    <scope>NUCLEOTIDE SEQUENCE</scope>
    <source>
        <strain evidence="2">JF 03-4F</strain>
    </source>
</reference>
<accession>A0AAN6E0R8</accession>
<dbReference type="AlphaFoldDB" id="A0AAN6E0R8"/>
<gene>
    <name evidence="2" type="ORF">EDD36DRAFT_464303</name>
</gene>
<evidence type="ECO:0000256" key="1">
    <source>
        <dbReference type="SAM" id="MobiDB-lite"/>
    </source>
</evidence>
<name>A0AAN6E0R8_9EURO</name>
<feature type="compositionally biased region" description="Polar residues" evidence="1">
    <location>
        <begin position="1"/>
        <end position="11"/>
    </location>
</feature>
<dbReference type="EMBL" id="MU404353">
    <property type="protein sequence ID" value="KAI1614465.1"/>
    <property type="molecule type" value="Genomic_DNA"/>
</dbReference>
<comment type="caution">
    <text evidence="2">The sequence shown here is derived from an EMBL/GenBank/DDBJ whole genome shotgun (WGS) entry which is preliminary data.</text>
</comment>
<evidence type="ECO:0000313" key="2">
    <source>
        <dbReference type="EMBL" id="KAI1614465.1"/>
    </source>
</evidence>
<feature type="region of interest" description="Disordered" evidence="1">
    <location>
        <begin position="155"/>
        <end position="181"/>
    </location>
</feature>
<organism evidence="2 3">
    <name type="scientific">Exophiala viscosa</name>
    <dbReference type="NCBI Taxonomy" id="2486360"/>
    <lineage>
        <taxon>Eukaryota</taxon>
        <taxon>Fungi</taxon>
        <taxon>Dikarya</taxon>
        <taxon>Ascomycota</taxon>
        <taxon>Pezizomycotina</taxon>
        <taxon>Eurotiomycetes</taxon>
        <taxon>Chaetothyriomycetidae</taxon>
        <taxon>Chaetothyriales</taxon>
        <taxon>Herpotrichiellaceae</taxon>
        <taxon>Exophiala</taxon>
    </lineage>
</organism>
<keyword evidence="3" id="KW-1185">Reference proteome</keyword>
<evidence type="ECO:0000313" key="3">
    <source>
        <dbReference type="Proteomes" id="UP001203852"/>
    </source>
</evidence>
<protein>
    <submittedName>
        <fullName evidence="2">Uncharacterized protein</fullName>
    </submittedName>
</protein>
<feature type="region of interest" description="Disordered" evidence="1">
    <location>
        <begin position="1"/>
        <end position="41"/>
    </location>
</feature>
<dbReference type="Proteomes" id="UP001203852">
    <property type="component" value="Unassembled WGS sequence"/>
</dbReference>
<proteinExistence type="predicted"/>
<feature type="region of interest" description="Disordered" evidence="1">
    <location>
        <begin position="230"/>
        <end position="258"/>
    </location>
</feature>